<proteinExistence type="predicted"/>
<sequence>MANRFTNILRGSFLTNDDALKNWKFMLFSAMLALIMIYSGHSLERKSHYISQLNEEVNELRSQYVEGQRELMFLQMESTIASNLKPTGIKPPSSPPQKITVKSQQDGND</sequence>
<dbReference type="Proteomes" id="UP000279600">
    <property type="component" value="Chromosome"/>
</dbReference>
<reference evidence="3 4" key="1">
    <citation type="submission" date="2018-12" db="EMBL/GenBank/DDBJ databases">
        <title>Complete genome of Nonlabens sp. MJ115.</title>
        <authorList>
            <person name="Choi H.S."/>
            <person name="Jung J."/>
        </authorList>
    </citation>
    <scope>NUCLEOTIDE SEQUENCE [LARGE SCALE GENOMIC DNA]</scope>
    <source>
        <strain evidence="3 4">MJ115</strain>
    </source>
</reference>
<evidence type="ECO:0000256" key="2">
    <source>
        <dbReference type="SAM" id="MobiDB-lite"/>
    </source>
</evidence>
<feature type="region of interest" description="Disordered" evidence="2">
    <location>
        <begin position="84"/>
        <end position="109"/>
    </location>
</feature>
<protein>
    <submittedName>
        <fullName evidence="3">S-adenosyl-methyltransferase</fullName>
    </submittedName>
</protein>
<dbReference type="GO" id="GO:0008168">
    <property type="term" value="F:methyltransferase activity"/>
    <property type="evidence" value="ECO:0007669"/>
    <property type="project" value="UniProtKB-KW"/>
</dbReference>
<feature type="coiled-coil region" evidence="1">
    <location>
        <begin position="43"/>
        <end position="77"/>
    </location>
</feature>
<dbReference type="OrthoDB" id="1132266at2"/>
<keyword evidence="3" id="KW-0808">Transferase</keyword>
<keyword evidence="1" id="KW-0175">Coiled coil</keyword>
<evidence type="ECO:0000256" key="1">
    <source>
        <dbReference type="SAM" id="Coils"/>
    </source>
</evidence>
<evidence type="ECO:0000313" key="3">
    <source>
        <dbReference type="EMBL" id="AZQ45087.1"/>
    </source>
</evidence>
<keyword evidence="4" id="KW-1185">Reference proteome</keyword>
<dbReference type="GO" id="GO:0032259">
    <property type="term" value="P:methylation"/>
    <property type="evidence" value="ECO:0007669"/>
    <property type="project" value="UniProtKB-KW"/>
</dbReference>
<dbReference type="InterPro" id="IPR045755">
    <property type="entry name" value="FtsL-like"/>
</dbReference>
<evidence type="ECO:0000313" key="4">
    <source>
        <dbReference type="Proteomes" id="UP000279600"/>
    </source>
</evidence>
<dbReference type="EMBL" id="CP034549">
    <property type="protein sequence ID" value="AZQ45087.1"/>
    <property type="molecule type" value="Genomic_DNA"/>
</dbReference>
<gene>
    <name evidence="3" type="ORF">EJ995_12910</name>
</gene>
<dbReference type="Pfam" id="PF19579">
    <property type="entry name" value="FtsL_2"/>
    <property type="match status" value="1"/>
</dbReference>
<name>A0A3S9N100_9FLAO</name>
<keyword evidence="3" id="KW-0489">Methyltransferase</keyword>
<accession>A0A3S9N100</accession>
<dbReference type="RefSeq" id="WP_126448795.1">
    <property type="nucleotide sequence ID" value="NZ_CP034549.1"/>
</dbReference>
<organism evidence="3 4">
    <name type="scientific">Nonlabens ponticola</name>
    <dbReference type="NCBI Taxonomy" id="2496866"/>
    <lineage>
        <taxon>Bacteria</taxon>
        <taxon>Pseudomonadati</taxon>
        <taxon>Bacteroidota</taxon>
        <taxon>Flavobacteriia</taxon>
        <taxon>Flavobacteriales</taxon>
        <taxon>Flavobacteriaceae</taxon>
        <taxon>Nonlabens</taxon>
    </lineage>
</organism>
<feature type="compositionally biased region" description="Polar residues" evidence="2">
    <location>
        <begin position="96"/>
        <end position="109"/>
    </location>
</feature>
<dbReference type="KEGG" id="noj:EJ995_12910"/>
<dbReference type="AlphaFoldDB" id="A0A3S9N100"/>